<reference evidence="1 2" key="1">
    <citation type="submission" date="2023-11" db="EMBL/GenBank/DDBJ databases">
        <title>Paucibacter sp. nov., isolated from fresh soil in Korea.</title>
        <authorList>
            <person name="Le N.T.T."/>
        </authorList>
    </citation>
    <scope>NUCLEOTIDE SEQUENCE [LARGE SCALE GENOMIC DNA]</scope>
    <source>
        <strain evidence="1 2">R3-3</strain>
    </source>
</reference>
<gene>
    <name evidence="1" type="ORF">SNE35_25035</name>
</gene>
<protein>
    <submittedName>
        <fullName evidence="1">Uncharacterized protein</fullName>
    </submittedName>
</protein>
<keyword evidence="2" id="KW-1185">Reference proteome</keyword>
<comment type="caution">
    <text evidence="1">The sequence shown here is derived from an EMBL/GenBank/DDBJ whole genome shotgun (WGS) entry which is preliminary data.</text>
</comment>
<sequence>MLNYLSDQISASVGLPPMGPRFQSRPRPVVVAGAKLNNINVSNSVVGTINTGSIGTVDQSISALVQIGEPVLADALTTLSEAVLQSGDLTRNQRNEIVESLSVIAKEAATPKESRQNTVALSLIEKSMRVTALANDITDICQKWWPVLLAAFSVGGAN</sequence>
<dbReference type="EMBL" id="JAXCLA010000009">
    <property type="protein sequence ID" value="MDY0747791.1"/>
    <property type="molecule type" value="Genomic_DNA"/>
</dbReference>
<accession>A0ABU5DNA4</accession>
<dbReference type="RefSeq" id="WP_320425763.1">
    <property type="nucleotide sequence ID" value="NZ_JAXCLA010000009.1"/>
</dbReference>
<proteinExistence type="predicted"/>
<name>A0ABU5DNA4_9BURK</name>
<evidence type="ECO:0000313" key="1">
    <source>
        <dbReference type="EMBL" id="MDY0747791.1"/>
    </source>
</evidence>
<evidence type="ECO:0000313" key="2">
    <source>
        <dbReference type="Proteomes" id="UP001285263"/>
    </source>
</evidence>
<organism evidence="1 2">
    <name type="scientific">Roseateles agri</name>
    <dbReference type="NCBI Taxonomy" id="3098619"/>
    <lineage>
        <taxon>Bacteria</taxon>
        <taxon>Pseudomonadati</taxon>
        <taxon>Pseudomonadota</taxon>
        <taxon>Betaproteobacteria</taxon>
        <taxon>Burkholderiales</taxon>
        <taxon>Sphaerotilaceae</taxon>
        <taxon>Roseateles</taxon>
    </lineage>
</organism>
<dbReference type="Proteomes" id="UP001285263">
    <property type="component" value="Unassembled WGS sequence"/>
</dbReference>